<evidence type="ECO:0000313" key="1">
    <source>
        <dbReference type="EMBL" id="EFC2249354.1"/>
    </source>
</evidence>
<name>A0A827XWL5_ECOLX</name>
<dbReference type="AlphaFoldDB" id="A0A827XWL5"/>
<protein>
    <submittedName>
        <fullName evidence="1">Uncharacterized protein</fullName>
    </submittedName>
</protein>
<proteinExistence type="predicted"/>
<organism evidence="1 2">
    <name type="scientific">Escherichia coli</name>
    <dbReference type="NCBI Taxonomy" id="562"/>
    <lineage>
        <taxon>Bacteria</taxon>
        <taxon>Pseudomonadati</taxon>
        <taxon>Pseudomonadota</taxon>
        <taxon>Gammaproteobacteria</taxon>
        <taxon>Enterobacterales</taxon>
        <taxon>Enterobacteriaceae</taxon>
        <taxon>Escherichia</taxon>
    </lineage>
</organism>
<dbReference type="EMBL" id="AASEPP010000089">
    <property type="protein sequence ID" value="EFC2249354.1"/>
    <property type="molecule type" value="Genomic_DNA"/>
</dbReference>
<comment type="caution">
    <text evidence="1">The sequence shown here is derived from an EMBL/GenBank/DDBJ whole genome shotgun (WGS) entry which is preliminary data.</text>
</comment>
<dbReference type="RefSeq" id="WP_108597121.1">
    <property type="nucleotide sequence ID" value="NZ_CAJSGR010000030.1"/>
</dbReference>
<sequence length="185" mass="21658">MNQWINDEKRFEYHIYELQFCARKLTGTVDCVFIRKGRCFDIHNVLIHGEKGKLSILIKPSDGLSIPSLPNMKTRRQWFIALPQKYDIHQFVYRIIQAPSCSVWPLAVKPVKTFFDISPVEMNKIKKTHRKNVKFLLQTLTLDVKRGNIRFQDAATRYTACTGCDINTSLRYFSFVYFERLSSGV</sequence>
<accession>A0A827XWL5</accession>
<gene>
    <name evidence="1" type="ORF">E5H86_27035</name>
</gene>
<reference evidence="1 2" key="1">
    <citation type="submission" date="2019-04" db="EMBL/GenBank/DDBJ databases">
        <authorList>
            <consortium name="NARMS: The National Antimicrobial Resistance Monitoring System"/>
        </authorList>
    </citation>
    <scope>NUCLEOTIDE SEQUENCE [LARGE SCALE GENOMIC DNA]</scope>
    <source>
        <strain evidence="1 2">FSIS11919500</strain>
    </source>
</reference>
<dbReference type="Proteomes" id="UP000531916">
    <property type="component" value="Unassembled WGS sequence"/>
</dbReference>
<evidence type="ECO:0000313" key="2">
    <source>
        <dbReference type="Proteomes" id="UP000531916"/>
    </source>
</evidence>